<protein>
    <submittedName>
        <fullName evidence="1">Uncharacterized protein</fullName>
    </submittedName>
</protein>
<name>A0A5B7F1X0_PORTR</name>
<dbReference type="EMBL" id="VSRR010004723">
    <property type="protein sequence ID" value="MPC40532.1"/>
    <property type="molecule type" value="Genomic_DNA"/>
</dbReference>
<gene>
    <name evidence="1" type="ORF">E2C01_034092</name>
</gene>
<evidence type="ECO:0000313" key="2">
    <source>
        <dbReference type="Proteomes" id="UP000324222"/>
    </source>
</evidence>
<sequence length="200" mass="22813">MSSTTLPETRIVPSCRECGEIISKVSNYTTTTTTTTTIIHHYCHHHHHHYQPRLPPTTTTTTTTTTATTTTTTIATNDNKWKLKIAKHYWCRGQRFRATPRLCLSSDVQLTLCLKARRQEPFVAECEKQQEEDKKQQQARTRAQYPQNKVRQLKGVQSRVPTAIAAADARRACTRAGRCLSTIAHFRLQGSVCQCFLRQK</sequence>
<comment type="caution">
    <text evidence="1">The sequence shown here is derived from an EMBL/GenBank/DDBJ whole genome shotgun (WGS) entry which is preliminary data.</text>
</comment>
<reference evidence="1 2" key="1">
    <citation type="submission" date="2019-05" db="EMBL/GenBank/DDBJ databases">
        <title>Another draft genome of Portunus trituberculatus and its Hox gene families provides insights of decapod evolution.</title>
        <authorList>
            <person name="Jeong J.-H."/>
            <person name="Song I."/>
            <person name="Kim S."/>
            <person name="Choi T."/>
            <person name="Kim D."/>
            <person name="Ryu S."/>
            <person name="Kim W."/>
        </authorList>
    </citation>
    <scope>NUCLEOTIDE SEQUENCE [LARGE SCALE GENOMIC DNA]</scope>
    <source>
        <tissue evidence="1">Muscle</tissue>
    </source>
</reference>
<proteinExistence type="predicted"/>
<accession>A0A5B7F1X0</accession>
<organism evidence="1 2">
    <name type="scientific">Portunus trituberculatus</name>
    <name type="common">Swimming crab</name>
    <name type="synonym">Neptunus trituberculatus</name>
    <dbReference type="NCBI Taxonomy" id="210409"/>
    <lineage>
        <taxon>Eukaryota</taxon>
        <taxon>Metazoa</taxon>
        <taxon>Ecdysozoa</taxon>
        <taxon>Arthropoda</taxon>
        <taxon>Crustacea</taxon>
        <taxon>Multicrustacea</taxon>
        <taxon>Malacostraca</taxon>
        <taxon>Eumalacostraca</taxon>
        <taxon>Eucarida</taxon>
        <taxon>Decapoda</taxon>
        <taxon>Pleocyemata</taxon>
        <taxon>Brachyura</taxon>
        <taxon>Eubrachyura</taxon>
        <taxon>Portunoidea</taxon>
        <taxon>Portunidae</taxon>
        <taxon>Portuninae</taxon>
        <taxon>Portunus</taxon>
    </lineage>
</organism>
<keyword evidence="2" id="KW-1185">Reference proteome</keyword>
<dbReference type="Proteomes" id="UP000324222">
    <property type="component" value="Unassembled WGS sequence"/>
</dbReference>
<evidence type="ECO:0000313" key="1">
    <source>
        <dbReference type="EMBL" id="MPC40532.1"/>
    </source>
</evidence>
<dbReference type="AlphaFoldDB" id="A0A5B7F1X0"/>